<sequence>MQDIYKHSARRLSSASSISSACSWASHEEEASSPTTSRRSSLRFFTYSRRDRNPSTPSTSGRTCEGMTTEDTRELWRCMLELQQLYGCYNSTRMDLAVNAGEAGIDLMPSEGCIPSGTNIIVRTQAKLSCPSPQLLLGLCLWSQAWFAEASCSFPAT</sequence>
<dbReference type="PROSITE" id="PS51257">
    <property type="entry name" value="PROKAR_LIPOPROTEIN"/>
    <property type="match status" value="1"/>
</dbReference>
<name>A0A7S9PUT9_EPIFF</name>
<dbReference type="Proteomes" id="UP000594364">
    <property type="component" value="Chromosome 2"/>
</dbReference>
<gene>
    <name evidence="1" type="ORF">C2857_007650</name>
</gene>
<evidence type="ECO:0000313" key="2">
    <source>
        <dbReference type="Proteomes" id="UP000594364"/>
    </source>
</evidence>
<reference evidence="1 2" key="1">
    <citation type="journal article" date="2018" name="PLoS Genet.">
        <title>Repeat elements organise 3D genome structure and mediate transcription in the filamentous fungus Epichloe festucae.</title>
        <authorList>
            <person name="Winter D.J."/>
            <person name="Ganley A.R.D."/>
            <person name="Young C.A."/>
            <person name="Liachko I."/>
            <person name="Schardl C.L."/>
            <person name="Dupont P.Y."/>
            <person name="Berry D."/>
            <person name="Ram A."/>
            <person name="Scott B."/>
            <person name="Cox M.P."/>
        </authorList>
    </citation>
    <scope>NUCLEOTIDE SEQUENCE [LARGE SCALE GENOMIC DNA]</scope>
    <source>
        <strain evidence="1 2">Fl1</strain>
    </source>
</reference>
<keyword evidence="2" id="KW-1185">Reference proteome</keyword>
<dbReference type="AlphaFoldDB" id="A0A7S9PUT9"/>
<proteinExistence type="predicted"/>
<protein>
    <submittedName>
        <fullName evidence="1">Uncharacterized protein</fullName>
    </submittedName>
</protein>
<accession>A0A7S9PUT9</accession>
<dbReference type="OrthoDB" id="3553044at2759"/>
<organism evidence="1 2">
    <name type="scientific">Epichloe festucae (strain Fl1)</name>
    <dbReference type="NCBI Taxonomy" id="877507"/>
    <lineage>
        <taxon>Eukaryota</taxon>
        <taxon>Fungi</taxon>
        <taxon>Dikarya</taxon>
        <taxon>Ascomycota</taxon>
        <taxon>Pezizomycotina</taxon>
        <taxon>Sordariomycetes</taxon>
        <taxon>Hypocreomycetidae</taxon>
        <taxon>Hypocreales</taxon>
        <taxon>Clavicipitaceae</taxon>
        <taxon>Epichloe</taxon>
    </lineage>
</organism>
<evidence type="ECO:0000313" key="1">
    <source>
        <dbReference type="EMBL" id="QPG98479.1"/>
    </source>
</evidence>
<dbReference type="EMBL" id="CP031386">
    <property type="protein sequence ID" value="QPG98479.1"/>
    <property type="molecule type" value="Genomic_DNA"/>
</dbReference>